<reference evidence="1 2" key="1">
    <citation type="journal article" date="2016" name="Nat. Commun.">
        <title>Thousands of microbial genomes shed light on interconnected biogeochemical processes in an aquifer system.</title>
        <authorList>
            <person name="Anantharaman K."/>
            <person name="Brown C.T."/>
            <person name="Hug L.A."/>
            <person name="Sharon I."/>
            <person name="Castelle C.J."/>
            <person name="Probst A.J."/>
            <person name="Thomas B.C."/>
            <person name="Singh A."/>
            <person name="Wilkins M.J."/>
            <person name="Karaoz U."/>
            <person name="Brodie E.L."/>
            <person name="Williams K.H."/>
            <person name="Hubbard S.S."/>
            <person name="Banfield J.F."/>
        </authorList>
    </citation>
    <scope>NUCLEOTIDE SEQUENCE [LARGE SCALE GENOMIC DNA]</scope>
</reference>
<dbReference type="STRING" id="1798375.A2773_02930"/>
<dbReference type="Proteomes" id="UP000177383">
    <property type="component" value="Unassembled WGS sequence"/>
</dbReference>
<sequence>MRESLFRAAQKGAVDPSLEEEVGQYQSLSLTKECLEESFYPTKTTSALKSQNGEFSTILWPYPLGTGDAIDRANCADYFCNKNQSYRVLTTDSLDSSVSFTDDEKILLFAPFEYILPKLLVDNKGYLSYLGRKINVMLNELSRGYLWRNNILKLEINSDPATLDLQYNDLLTTFINSSKLTLFKGLQMKHFQKMQRVIDDLNIQSLNFRVVSNEKSLPRQVKAMFESYNHVVVRPFSASQGVGVSFFQKAKSLEIQITKYLKETKQRFSKKYGGRNIFPLTLSPFIEGTKIHDCIADIRIFVFYDPNKRGLRSIPAMIRRAQVPFKHSSQIDYSNALTNLNAPRARNAIHGQRVYPLANDNVLELIGLNRQRLIEACIGTSMIWGQAIKDEFSQAIFSYGSIDFLVSKESRKLIPIEMNGNNVGSHPAVHPIFLSKFGEAAAYAINGRS</sequence>
<evidence type="ECO:0000313" key="2">
    <source>
        <dbReference type="Proteomes" id="UP000177383"/>
    </source>
</evidence>
<dbReference type="SUPFAM" id="SSF56059">
    <property type="entry name" value="Glutathione synthetase ATP-binding domain-like"/>
    <property type="match status" value="1"/>
</dbReference>
<name>A0A1F5ZQI1_9BACT</name>
<gene>
    <name evidence="1" type="ORF">A2773_02930</name>
</gene>
<proteinExistence type="predicted"/>
<evidence type="ECO:0000313" key="1">
    <source>
        <dbReference type="EMBL" id="OGG14367.1"/>
    </source>
</evidence>
<dbReference type="AlphaFoldDB" id="A0A1F5ZQI1"/>
<organism evidence="1 2">
    <name type="scientific">Candidatus Gottesmanbacteria bacterium RIFCSPHIGHO2_01_FULL_39_10</name>
    <dbReference type="NCBI Taxonomy" id="1798375"/>
    <lineage>
        <taxon>Bacteria</taxon>
        <taxon>Candidatus Gottesmaniibacteriota</taxon>
    </lineage>
</organism>
<accession>A0A1F5ZQI1</accession>
<comment type="caution">
    <text evidence="1">The sequence shown here is derived from an EMBL/GenBank/DDBJ whole genome shotgun (WGS) entry which is preliminary data.</text>
</comment>
<evidence type="ECO:0008006" key="3">
    <source>
        <dbReference type="Google" id="ProtNLM"/>
    </source>
</evidence>
<protein>
    <recommendedName>
        <fullName evidence="3">ATP-grasp domain-containing protein</fullName>
    </recommendedName>
</protein>
<dbReference type="EMBL" id="MFJE01000020">
    <property type="protein sequence ID" value="OGG14367.1"/>
    <property type="molecule type" value="Genomic_DNA"/>
</dbReference>